<dbReference type="InterPro" id="IPR036217">
    <property type="entry name" value="MethylDNA_cys_MeTrfase_DNAb"/>
</dbReference>
<dbReference type="Proteomes" id="UP000011717">
    <property type="component" value="Unassembled WGS sequence"/>
</dbReference>
<evidence type="ECO:0000256" key="1">
    <source>
        <dbReference type="ARBA" id="ARBA00001286"/>
    </source>
</evidence>
<dbReference type="OrthoDB" id="9802228at2"/>
<dbReference type="SUPFAM" id="SSF46767">
    <property type="entry name" value="Methylated DNA-protein cysteine methyltransferase, C-terminal domain"/>
    <property type="match status" value="1"/>
</dbReference>
<dbReference type="GO" id="GO:0008270">
    <property type="term" value="F:zinc ion binding"/>
    <property type="evidence" value="ECO:0007669"/>
    <property type="project" value="InterPro"/>
</dbReference>
<keyword evidence="7" id="KW-0010">Activator</keyword>
<dbReference type="PATRIC" id="fig|1234595.3.peg.2456"/>
<evidence type="ECO:0000256" key="10">
    <source>
        <dbReference type="PIRSR" id="PIRSR000409-1"/>
    </source>
</evidence>
<dbReference type="FunFam" id="1.10.10.10:FF:000214">
    <property type="entry name" value="Methylated-DNA--protein-cysteine methyltransferase"/>
    <property type="match status" value="1"/>
</dbReference>
<dbReference type="InterPro" id="IPR036631">
    <property type="entry name" value="MGMT_N_sf"/>
</dbReference>
<dbReference type="InterPro" id="IPR001497">
    <property type="entry name" value="MethylDNA_cys_MeTrfase_AS"/>
</dbReference>
<evidence type="ECO:0000313" key="14">
    <source>
        <dbReference type="Proteomes" id="UP000011717"/>
    </source>
</evidence>
<dbReference type="EC" id="2.1.1.63" evidence="3"/>
<proteinExistence type="inferred from homology"/>
<dbReference type="SMART" id="SM00342">
    <property type="entry name" value="HTH_ARAC"/>
    <property type="match status" value="1"/>
</dbReference>
<keyword evidence="4 13" id="KW-0489">Methyltransferase</keyword>
<dbReference type="PROSITE" id="PS01124">
    <property type="entry name" value="HTH_ARAC_FAMILY_2"/>
    <property type="match status" value="1"/>
</dbReference>
<name>M2U2T8_9SPHN</name>
<feature type="active site" description="Nucleophile; methyl group acceptor from methylphosphotriester" evidence="10">
    <location>
        <position position="37"/>
    </location>
</feature>
<feature type="binding site" evidence="11">
    <location>
        <position position="37"/>
    </location>
    <ligand>
        <name>Zn(2+)</name>
        <dbReference type="ChEBI" id="CHEBI:29105"/>
    </ligand>
</feature>
<dbReference type="Gene3D" id="3.40.10.10">
    <property type="entry name" value="DNA Methylphosphotriester Repair Domain"/>
    <property type="match status" value="1"/>
</dbReference>
<evidence type="ECO:0000256" key="2">
    <source>
        <dbReference type="ARBA" id="ARBA00008711"/>
    </source>
</evidence>
<dbReference type="GO" id="GO:0032259">
    <property type="term" value="P:methylation"/>
    <property type="evidence" value="ECO:0007669"/>
    <property type="project" value="UniProtKB-KW"/>
</dbReference>
<keyword evidence="11" id="KW-0479">Metal-binding</keyword>
<dbReference type="PROSITE" id="PS00374">
    <property type="entry name" value="MGMT"/>
    <property type="match status" value="1"/>
</dbReference>
<comment type="similarity">
    <text evidence="2">Belongs to the MGMT family.</text>
</comment>
<dbReference type="Pfam" id="PF02805">
    <property type="entry name" value="Ada_Zn_binding"/>
    <property type="match status" value="1"/>
</dbReference>
<evidence type="ECO:0000256" key="8">
    <source>
        <dbReference type="ARBA" id="ARBA00023204"/>
    </source>
</evidence>
<dbReference type="Gene3D" id="1.10.10.10">
    <property type="entry name" value="Winged helix-like DNA-binding domain superfamily/Winged helix DNA-binding domain"/>
    <property type="match status" value="1"/>
</dbReference>
<dbReference type="GO" id="GO:0006281">
    <property type="term" value="P:DNA repair"/>
    <property type="evidence" value="ECO:0007669"/>
    <property type="project" value="UniProtKB-KW"/>
</dbReference>
<dbReference type="Gene3D" id="1.10.10.60">
    <property type="entry name" value="Homeodomain-like"/>
    <property type="match status" value="1"/>
</dbReference>
<keyword evidence="8" id="KW-0234">DNA repair</keyword>
<feature type="binding site" evidence="11">
    <location>
        <position position="71"/>
    </location>
    <ligand>
        <name>Zn(2+)</name>
        <dbReference type="ChEBI" id="CHEBI:29105"/>
    </ligand>
</feature>
<comment type="catalytic activity">
    <reaction evidence="1">
        <text>a 4-O-methyl-thymidine in DNA + L-cysteinyl-[protein] = a thymidine in DNA + S-methyl-L-cysteinyl-[protein]</text>
        <dbReference type="Rhea" id="RHEA:53428"/>
        <dbReference type="Rhea" id="RHEA-COMP:10131"/>
        <dbReference type="Rhea" id="RHEA-COMP:10132"/>
        <dbReference type="Rhea" id="RHEA-COMP:13555"/>
        <dbReference type="Rhea" id="RHEA-COMP:13556"/>
        <dbReference type="ChEBI" id="CHEBI:29950"/>
        <dbReference type="ChEBI" id="CHEBI:82612"/>
        <dbReference type="ChEBI" id="CHEBI:137386"/>
        <dbReference type="ChEBI" id="CHEBI:137387"/>
        <dbReference type="EC" id="2.1.1.63"/>
    </reaction>
</comment>
<dbReference type="CDD" id="cd06445">
    <property type="entry name" value="ATase"/>
    <property type="match status" value="1"/>
</dbReference>
<evidence type="ECO:0000259" key="12">
    <source>
        <dbReference type="PROSITE" id="PS01124"/>
    </source>
</evidence>
<keyword evidence="14" id="KW-1185">Reference proteome</keyword>
<dbReference type="GO" id="GO:0043565">
    <property type="term" value="F:sequence-specific DNA binding"/>
    <property type="evidence" value="ECO:0007669"/>
    <property type="project" value="InterPro"/>
</dbReference>
<keyword evidence="11" id="KW-0862">Zinc</keyword>
<dbReference type="GO" id="GO:0003908">
    <property type="term" value="F:methylated-DNA-[protein]-cysteine S-methyltransferase activity"/>
    <property type="evidence" value="ECO:0007669"/>
    <property type="project" value="UniProtKB-EC"/>
</dbReference>
<dbReference type="InterPro" id="IPR036388">
    <property type="entry name" value="WH-like_DNA-bd_sf"/>
</dbReference>
<dbReference type="NCBIfam" id="TIGR00589">
    <property type="entry name" value="ogt"/>
    <property type="match status" value="1"/>
</dbReference>
<keyword evidence="6" id="KW-0227">DNA damage</keyword>
<comment type="caution">
    <text evidence="13">The sequence shown here is derived from an EMBL/GenBank/DDBJ whole genome shotgun (WGS) entry which is preliminary data.</text>
</comment>
<protein>
    <recommendedName>
        <fullName evidence="3">methylated-DNA--[protein]-cysteine S-methyltransferase</fullName>
        <ecNumber evidence="3">2.1.1.63</ecNumber>
    </recommendedName>
</protein>
<dbReference type="Gene3D" id="3.30.160.70">
    <property type="entry name" value="Methylated DNA-protein cysteine methyltransferase domain"/>
    <property type="match status" value="1"/>
</dbReference>
<dbReference type="AlphaFoldDB" id="M2U2T8"/>
<evidence type="ECO:0000256" key="4">
    <source>
        <dbReference type="ARBA" id="ARBA00022603"/>
    </source>
</evidence>
<dbReference type="EMBL" id="AMRV01000009">
    <property type="protein sequence ID" value="EMD82168.1"/>
    <property type="molecule type" value="Genomic_DNA"/>
</dbReference>
<dbReference type="InterPro" id="IPR018060">
    <property type="entry name" value="HTH_AraC"/>
</dbReference>
<comment type="cofactor">
    <cofactor evidence="11">
        <name>Zn(2+)</name>
        <dbReference type="ChEBI" id="CHEBI:29105"/>
    </cofactor>
    <text evidence="11">Binds 1 zinc ion per subunit.</text>
</comment>
<dbReference type="SUPFAM" id="SSF57884">
    <property type="entry name" value="Ada DNA repair protein, N-terminal domain (N-Ada 10)"/>
    <property type="match status" value="1"/>
</dbReference>
<feature type="binding site" evidence="11">
    <location>
        <position position="41"/>
    </location>
    <ligand>
        <name>Zn(2+)</name>
        <dbReference type="ChEBI" id="CHEBI:29105"/>
    </ligand>
</feature>
<dbReference type="InterPro" id="IPR014048">
    <property type="entry name" value="MethylDNA_cys_MeTrfase_DNA-bd"/>
</dbReference>
<dbReference type="InterPro" id="IPR035451">
    <property type="entry name" value="Ada-like_dom_sf"/>
</dbReference>
<sequence length="357" mass="39216">MLLTDLDDDTLYDALMARDPAYEGHAYVCVRTTGIFCRLTCPARKPKRENIHFEHSASACVESGFRPCRRCRPLDAPTHPLIGPLLAQLDAQPGRRWREDDLVGQGYDPSTVRRAFRRQFGMTFLQVARARRLGTAASRLAREETVIEAQLDAGYDSGSGFRDAFQRLIGIAPAAQKGRAPLGADWIETPIGPMVAIGDEDRLHLLEFNDRKGLPREVERLRTRTGAAIVHRRTASVSATATGLAAYFAGEASLPALPMGDHGTAFERTVWRALTEIPFGETRSYGEIAESIGRPSAVRAVARANGANQLALLLPCHRVIGADGALTGYAGGLWRKRWLLEHERRMTGQTGARPAVH</sequence>
<evidence type="ECO:0000256" key="11">
    <source>
        <dbReference type="PIRSR" id="PIRSR000409-3"/>
    </source>
</evidence>
<dbReference type="InterPro" id="IPR004026">
    <property type="entry name" value="Ada_DNA_repair_Zn-bd"/>
</dbReference>
<dbReference type="Pfam" id="PF12833">
    <property type="entry name" value="HTH_18"/>
    <property type="match status" value="1"/>
</dbReference>
<evidence type="ECO:0000256" key="7">
    <source>
        <dbReference type="ARBA" id="ARBA00023159"/>
    </source>
</evidence>
<dbReference type="GO" id="GO:0003700">
    <property type="term" value="F:DNA-binding transcription factor activity"/>
    <property type="evidence" value="ECO:0007669"/>
    <property type="project" value="InterPro"/>
</dbReference>
<evidence type="ECO:0000256" key="9">
    <source>
        <dbReference type="ARBA" id="ARBA00049348"/>
    </source>
</evidence>
<gene>
    <name evidence="13" type="ORF">C725_2454</name>
</gene>
<reference evidence="13 14" key="1">
    <citation type="journal article" date="2013" name="Genome Announc.">
        <title>Draft Genome Sequence of Strain JLT2015T, Belonging to the Family Sphingomonadaceae of the Alphaproteobacteria.</title>
        <authorList>
            <person name="Tang K."/>
            <person name="Liu K."/>
            <person name="Li S."/>
            <person name="Jiao N."/>
        </authorList>
    </citation>
    <scope>NUCLEOTIDE SEQUENCE [LARGE SCALE GENOMIC DNA]</scope>
    <source>
        <strain evidence="13 14">JLT2015</strain>
    </source>
</reference>
<evidence type="ECO:0000256" key="6">
    <source>
        <dbReference type="ARBA" id="ARBA00022763"/>
    </source>
</evidence>
<dbReference type="RefSeq" id="WP_008603321.1">
    <property type="nucleotide sequence ID" value="NZ_AMRV01000009.1"/>
</dbReference>
<dbReference type="PANTHER" id="PTHR10815">
    <property type="entry name" value="METHYLATED-DNA--PROTEIN-CYSTEINE METHYLTRANSFERASE"/>
    <property type="match status" value="1"/>
</dbReference>
<dbReference type="Pfam" id="PF01035">
    <property type="entry name" value="DNA_binding_1"/>
    <property type="match status" value="1"/>
</dbReference>
<dbReference type="SUPFAM" id="SSF53155">
    <property type="entry name" value="Methylated DNA-protein cysteine methyltransferase domain"/>
    <property type="match status" value="1"/>
</dbReference>
<feature type="binding site" evidence="11">
    <location>
        <position position="68"/>
    </location>
    <ligand>
        <name>Zn(2+)</name>
        <dbReference type="ChEBI" id="CHEBI:29105"/>
    </ligand>
</feature>
<organism evidence="13 14">
    <name type="scientific">Pacificimonas flava</name>
    <dbReference type="NCBI Taxonomy" id="1234595"/>
    <lineage>
        <taxon>Bacteria</taxon>
        <taxon>Pseudomonadati</taxon>
        <taxon>Pseudomonadota</taxon>
        <taxon>Alphaproteobacteria</taxon>
        <taxon>Sphingomonadales</taxon>
        <taxon>Sphingosinicellaceae</taxon>
        <taxon>Pacificimonas</taxon>
    </lineage>
</organism>
<evidence type="ECO:0000256" key="5">
    <source>
        <dbReference type="ARBA" id="ARBA00022679"/>
    </source>
</evidence>
<keyword evidence="5 13" id="KW-0808">Transferase</keyword>
<feature type="active site" description="Nucleophile; methyl group acceptor from either O6-methylguanine or O4-methylthymine" evidence="10">
    <location>
        <position position="316"/>
    </location>
</feature>
<dbReference type="PANTHER" id="PTHR10815:SF5">
    <property type="entry name" value="METHYLATED-DNA--PROTEIN-CYSTEINE METHYLTRANSFERASE"/>
    <property type="match status" value="1"/>
</dbReference>
<dbReference type="InterPro" id="IPR016221">
    <property type="entry name" value="Bifunct_regulatory_prot_Ada"/>
</dbReference>
<dbReference type="PIRSF" id="PIRSF000409">
    <property type="entry name" value="Ada"/>
    <property type="match status" value="1"/>
</dbReference>
<accession>M2U2T8</accession>
<feature type="domain" description="HTH araC/xylS-type" evidence="12">
    <location>
        <begin position="106"/>
        <end position="179"/>
    </location>
</feature>
<evidence type="ECO:0000256" key="3">
    <source>
        <dbReference type="ARBA" id="ARBA00011918"/>
    </source>
</evidence>
<evidence type="ECO:0000313" key="13">
    <source>
        <dbReference type="EMBL" id="EMD82168.1"/>
    </source>
</evidence>
<comment type="catalytic activity">
    <reaction evidence="9">
        <text>a 6-O-methyl-2'-deoxyguanosine in DNA + L-cysteinyl-[protein] = S-methyl-L-cysteinyl-[protein] + a 2'-deoxyguanosine in DNA</text>
        <dbReference type="Rhea" id="RHEA:24000"/>
        <dbReference type="Rhea" id="RHEA-COMP:10131"/>
        <dbReference type="Rhea" id="RHEA-COMP:10132"/>
        <dbReference type="Rhea" id="RHEA-COMP:11367"/>
        <dbReference type="Rhea" id="RHEA-COMP:11368"/>
        <dbReference type="ChEBI" id="CHEBI:29950"/>
        <dbReference type="ChEBI" id="CHEBI:82612"/>
        <dbReference type="ChEBI" id="CHEBI:85445"/>
        <dbReference type="ChEBI" id="CHEBI:85448"/>
        <dbReference type="EC" id="2.1.1.63"/>
    </reaction>
</comment>